<feature type="region of interest" description="Disordered" evidence="1">
    <location>
        <begin position="75"/>
        <end position="113"/>
    </location>
</feature>
<sequence>MSSSQNNKVSLNTTTLLALNLVQNKKLLLTNEGQREETKETKRKKKIKVEQDGVLERANNTNGIETPSSLLSQLTGEARLLERRRRREQRNEERKQRIEERKKNTSPQKATTRLDPSTWCTLEGMVGGRVLQPQDRVVHRKKRVEVAEITTPRKGRRPWSMKNDDTHLKMCMYATTSSTSTSSSSSSSSSMTTSKTTYSKGPMFALLQPLAVS</sequence>
<protein>
    <submittedName>
        <fullName evidence="2">Uncharacterized protein</fullName>
    </submittedName>
</protein>
<feature type="region of interest" description="Disordered" evidence="1">
    <location>
        <begin position="177"/>
        <end position="199"/>
    </location>
</feature>
<dbReference type="RefSeq" id="XP_007511875.1">
    <property type="nucleotide sequence ID" value="XM_007511813.1"/>
</dbReference>
<evidence type="ECO:0000313" key="2">
    <source>
        <dbReference type="EMBL" id="CCO65963.1"/>
    </source>
</evidence>
<gene>
    <name evidence="2" type="ORF">Bathy07g04670</name>
</gene>
<dbReference type="GeneID" id="19014956"/>
<reference evidence="2 3" key="1">
    <citation type="submission" date="2011-10" db="EMBL/GenBank/DDBJ databases">
        <authorList>
            <person name="Genoscope - CEA"/>
        </authorList>
    </citation>
    <scope>NUCLEOTIDE SEQUENCE [LARGE SCALE GENOMIC DNA]</scope>
    <source>
        <strain evidence="2 3">RCC 1105</strain>
    </source>
</reference>
<name>K8F0Z2_9CHLO</name>
<feature type="compositionally biased region" description="Basic and acidic residues" evidence="1">
    <location>
        <begin position="89"/>
        <end position="103"/>
    </location>
</feature>
<evidence type="ECO:0000256" key="1">
    <source>
        <dbReference type="SAM" id="MobiDB-lite"/>
    </source>
</evidence>
<dbReference type="Proteomes" id="UP000198341">
    <property type="component" value="Chromosome 7"/>
</dbReference>
<accession>K8F0Z2</accession>
<dbReference type="EMBL" id="FO082272">
    <property type="protein sequence ID" value="CCO65963.1"/>
    <property type="molecule type" value="Genomic_DNA"/>
</dbReference>
<dbReference type="KEGG" id="bpg:Bathy07g04670"/>
<keyword evidence="3" id="KW-1185">Reference proteome</keyword>
<evidence type="ECO:0000313" key="3">
    <source>
        <dbReference type="Proteomes" id="UP000198341"/>
    </source>
</evidence>
<dbReference type="AlphaFoldDB" id="K8F0Z2"/>
<proteinExistence type="predicted"/>
<organism evidence="2 3">
    <name type="scientific">Bathycoccus prasinos</name>
    <dbReference type="NCBI Taxonomy" id="41875"/>
    <lineage>
        <taxon>Eukaryota</taxon>
        <taxon>Viridiplantae</taxon>
        <taxon>Chlorophyta</taxon>
        <taxon>Mamiellophyceae</taxon>
        <taxon>Mamiellales</taxon>
        <taxon>Bathycoccaceae</taxon>
        <taxon>Bathycoccus</taxon>
    </lineage>
</organism>